<comment type="caution">
    <text evidence="3">The sequence shown here is derived from an EMBL/GenBank/DDBJ whole genome shotgun (WGS) entry which is preliminary data.</text>
</comment>
<dbReference type="Gene3D" id="2.30.30.40">
    <property type="entry name" value="SH3 Domains"/>
    <property type="match status" value="1"/>
</dbReference>
<name>A0AA94ITX4_9BACT</name>
<evidence type="ECO:0000313" key="3">
    <source>
        <dbReference type="EMBL" id="SNR79571.1"/>
    </source>
</evidence>
<gene>
    <name evidence="3" type="ORF">SAMN06265364_11133</name>
</gene>
<dbReference type="Proteomes" id="UP000198427">
    <property type="component" value="Unassembled WGS sequence"/>
</dbReference>
<feature type="chain" id="PRO_5041723297" evidence="1">
    <location>
        <begin position="22"/>
        <end position="398"/>
    </location>
</feature>
<accession>A0AA94ITX4</accession>
<dbReference type="GeneID" id="94028543"/>
<evidence type="ECO:0000313" key="4">
    <source>
        <dbReference type="Proteomes" id="UP000198427"/>
    </source>
</evidence>
<organism evidence="3 4">
    <name type="scientific">Prevotella jejuni</name>
    <dbReference type="NCBI Taxonomy" id="1177574"/>
    <lineage>
        <taxon>Bacteria</taxon>
        <taxon>Pseudomonadati</taxon>
        <taxon>Bacteroidota</taxon>
        <taxon>Bacteroidia</taxon>
        <taxon>Bacteroidales</taxon>
        <taxon>Prevotellaceae</taxon>
        <taxon>Prevotella</taxon>
    </lineage>
</organism>
<dbReference type="EMBL" id="FZNZ01000011">
    <property type="protein sequence ID" value="SNR79571.1"/>
    <property type="molecule type" value="Genomic_DNA"/>
</dbReference>
<sequence length="398" mass="46450">MKERIFIIFCLFALVANFCQAQSSGSHHIMVENEFVNTGLMECEDSMQSLLLEEYVKSHGYKTPDYDVFKEKCLQLFGIRLHPSAQVYSLDINKDIIYSVNEFGRFIFTGNESLFYQPALDHEPTMSEARKVLYTKENGIADMFLAYNKLLFNDNPSSLSYFYKNKDNAIDVVFDLNYEKNDQLIRRAIDYACQNGYIANDVKNVLFYNNPSRGYRKKLITMFYQQAVSNKSCMEAFENLVYAYYKHYKQINVEQKVKDECLVCLLDCLNKYDEAHQSNILKVMDKKAYQHLYNFMLVDKGIAQRIRRNNYYGRTALRDIVEAAILLNSTTDDRTDYYIEDSDGYTNIRESGSPKAKIITRIKSGSFVDVIKKNGEWWQVKTDNGKVGYIHKSRIRCN</sequence>
<dbReference type="AlphaFoldDB" id="A0AA94ITX4"/>
<dbReference type="Pfam" id="PF08239">
    <property type="entry name" value="SH3_3"/>
    <property type="match status" value="1"/>
</dbReference>
<evidence type="ECO:0000259" key="2">
    <source>
        <dbReference type="PROSITE" id="PS51781"/>
    </source>
</evidence>
<dbReference type="RefSeq" id="WP_240616246.1">
    <property type="nucleotide sequence ID" value="NZ_CP023863.1"/>
</dbReference>
<dbReference type="InterPro" id="IPR003646">
    <property type="entry name" value="SH3-like_bac-type"/>
</dbReference>
<feature type="domain" description="SH3b" evidence="2">
    <location>
        <begin position="334"/>
        <end position="398"/>
    </location>
</feature>
<keyword evidence="4" id="KW-1185">Reference proteome</keyword>
<proteinExistence type="predicted"/>
<reference evidence="3 4" key="1">
    <citation type="submission" date="2017-06" db="EMBL/GenBank/DDBJ databases">
        <authorList>
            <person name="Varghese N."/>
            <person name="Submissions S."/>
        </authorList>
    </citation>
    <scope>NUCLEOTIDE SEQUENCE [LARGE SCALE GENOMIC DNA]</scope>
    <source>
        <strain evidence="3 4">DSM 26989</strain>
    </source>
</reference>
<evidence type="ECO:0000256" key="1">
    <source>
        <dbReference type="SAM" id="SignalP"/>
    </source>
</evidence>
<keyword evidence="1" id="KW-0732">Signal</keyword>
<protein>
    <submittedName>
        <fullName evidence="3">SH3 domain-containing protein</fullName>
    </submittedName>
</protein>
<dbReference type="PROSITE" id="PS51781">
    <property type="entry name" value="SH3B"/>
    <property type="match status" value="1"/>
</dbReference>
<feature type="signal peptide" evidence="1">
    <location>
        <begin position="1"/>
        <end position="21"/>
    </location>
</feature>
<dbReference type="SMART" id="SM00287">
    <property type="entry name" value="SH3b"/>
    <property type="match status" value="1"/>
</dbReference>